<dbReference type="InterPro" id="IPR000182">
    <property type="entry name" value="GNAT_dom"/>
</dbReference>
<dbReference type="PANTHER" id="PTHR41700:SF1">
    <property type="entry name" value="N-ACETYLTRANSFERASE DOMAIN-CONTAINING PROTEIN"/>
    <property type="match status" value="1"/>
</dbReference>
<proteinExistence type="predicted"/>
<dbReference type="GO" id="GO:0016747">
    <property type="term" value="F:acyltransferase activity, transferring groups other than amino-acyl groups"/>
    <property type="evidence" value="ECO:0007669"/>
    <property type="project" value="InterPro"/>
</dbReference>
<evidence type="ECO:0000259" key="1">
    <source>
        <dbReference type="PROSITE" id="PS51186"/>
    </source>
</evidence>
<dbReference type="Gene3D" id="3.40.630.30">
    <property type="match status" value="1"/>
</dbReference>
<evidence type="ECO:0000313" key="2">
    <source>
        <dbReference type="EMBL" id="VBB08342.1"/>
    </source>
</evidence>
<organism evidence="2 3">
    <name type="scientific">Lucifera butyrica</name>
    <dbReference type="NCBI Taxonomy" id="1351585"/>
    <lineage>
        <taxon>Bacteria</taxon>
        <taxon>Bacillati</taxon>
        <taxon>Bacillota</taxon>
        <taxon>Negativicutes</taxon>
        <taxon>Veillonellales</taxon>
        <taxon>Veillonellaceae</taxon>
        <taxon>Lucifera</taxon>
    </lineage>
</organism>
<dbReference type="PROSITE" id="PS51186">
    <property type="entry name" value="GNAT"/>
    <property type="match status" value="1"/>
</dbReference>
<dbReference type="Pfam" id="PF00583">
    <property type="entry name" value="Acetyltransf_1"/>
    <property type="match status" value="1"/>
</dbReference>
<reference evidence="2 3" key="1">
    <citation type="submission" date="2018-06" db="EMBL/GenBank/DDBJ databases">
        <authorList>
            <person name="Strepis N."/>
        </authorList>
    </citation>
    <scope>NUCLEOTIDE SEQUENCE [LARGE SCALE GENOMIC DNA]</scope>
    <source>
        <strain evidence="2">LUCI</strain>
    </source>
</reference>
<keyword evidence="2" id="KW-0012">Acyltransferase</keyword>
<dbReference type="InterPro" id="IPR016181">
    <property type="entry name" value="Acyl_CoA_acyltransferase"/>
</dbReference>
<gene>
    <name evidence="2" type="ORF">LUCI_3614</name>
</gene>
<name>A0A498RDZ0_9FIRM</name>
<dbReference type="SUPFAM" id="SSF55729">
    <property type="entry name" value="Acyl-CoA N-acyltransferases (Nat)"/>
    <property type="match status" value="1"/>
</dbReference>
<sequence length="278" mass="31214">MDDTIVIRLLTGLADLQAMQELEQAVWHMENPVPLHQTLTAVKNGGIALGAFQGKQMVGMLYSFPGYSAKEVYVCSHMLGVRPGWRHCGLGERLKRAQAEEALRRGYALITWTYDPLETANAHLNIAKLGAVCSTYIVNCYGPMNDLLNQGLPSDRLQVAWWPGLSQLSLPRGDAARLLEWRLQTEGRAEPVNTFPIPAGVAVLCIAVPQDFQAMKQKDIELAKAWRQATRELFRQSFQSGWVVVDFQRSDGPVHEYRLVRRETLALSLEPWKRGETS</sequence>
<keyword evidence="2" id="KW-0808">Transferase</keyword>
<dbReference type="InterPro" id="IPR038764">
    <property type="entry name" value="GNAT_N_AcTrfase_prd"/>
</dbReference>
<dbReference type="RefSeq" id="WP_165866055.1">
    <property type="nucleotide sequence ID" value="NZ_UPPP01000088.1"/>
</dbReference>
<feature type="domain" description="N-acetyltransferase" evidence="1">
    <location>
        <begin position="5"/>
        <end position="149"/>
    </location>
</feature>
<dbReference type="PANTHER" id="PTHR41700">
    <property type="entry name" value="GCN5-RELATED N-ACETYLTRANSFERASE"/>
    <property type="match status" value="1"/>
</dbReference>
<evidence type="ECO:0000313" key="3">
    <source>
        <dbReference type="Proteomes" id="UP000277811"/>
    </source>
</evidence>
<accession>A0A498RDZ0</accession>
<protein>
    <submittedName>
        <fullName evidence="2">Acyl-coa n-acyltransferase</fullName>
    </submittedName>
</protein>
<keyword evidence="3" id="KW-1185">Reference proteome</keyword>
<dbReference type="CDD" id="cd04301">
    <property type="entry name" value="NAT_SF"/>
    <property type="match status" value="1"/>
</dbReference>
<dbReference type="AlphaFoldDB" id="A0A498RDZ0"/>
<dbReference type="Proteomes" id="UP000277811">
    <property type="component" value="Unassembled WGS sequence"/>
</dbReference>
<dbReference type="EMBL" id="UPPP01000088">
    <property type="protein sequence ID" value="VBB08342.1"/>
    <property type="molecule type" value="Genomic_DNA"/>
</dbReference>